<dbReference type="RefSeq" id="WP_023629574.1">
    <property type="nucleotide sequence ID" value="NZ_CAKNBT010000074.1"/>
</dbReference>
<dbReference type="OrthoDB" id="9110409at2"/>
<name>A0A0P7D9W5_PSEPU</name>
<dbReference type="GeneID" id="93676524"/>
<dbReference type="EMBL" id="MINH01000019">
    <property type="protein sequence ID" value="POG09340.1"/>
    <property type="molecule type" value="Genomic_DNA"/>
</dbReference>
<dbReference type="Proteomes" id="UP000237230">
    <property type="component" value="Unassembled WGS sequence"/>
</dbReference>
<protein>
    <submittedName>
        <fullName evidence="1">PilM protein</fullName>
    </submittedName>
</protein>
<organism evidence="1 2">
    <name type="scientific">Pseudomonas putida</name>
    <name type="common">Arthrobacter siderocapsulatus</name>
    <dbReference type="NCBI Taxonomy" id="303"/>
    <lineage>
        <taxon>Bacteria</taxon>
        <taxon>Pseudomonadati</taxon>
        <taxon>Pseudomonadota</taxon>
        <taxon>Gammaproteobacteria</taxon>
        <taxon>Pseudomonadales</taxon>
        <taxon>Pseudomonadaceae</taxon>
        <taxon>Pseudomonas</taxon>
    </lineage>
</organism>
<dbReference type="AlphaFoldDB" id="A0A0P7D9W5"/>
<proteinExistence type="predicted"/>
<reference evidence="1 2" key="2">
    <citation type="submission" date="2018-03" db="EMBL/GenBank/DDBJ databases">
        <title>Draft genome of Pseudomonas putida strain KH-21-114.</title>
        <authorList>
            <person name="Yoshizawa S."/>
            <person name="Khan N.H."/>
            <person name="Nishimura M."/>
            <person name="Chiura H.X."/>
            <person name="Ogura Y."/>
            <person name="Hayashi T."/>
            <person name="Kogure K."/>
        </authorList>
    </citation>
    <scope>NUCLEOTIDE SEQUENCE [LARGE SCALE GENOMIC DNA]</scope>
    <source>
        <strain evidence="1 2">KH-21-114</strain>
    </source>
</reference>
<evidence type="ECO:0000313" key="1">
    <source>
        <dbReference type="EMBL" id="POG09340.1"/>
    </source>
</evidence>
<comment type="caution">
    <text evidence="1">The sequence shown here is derived from an EMBL/GenBank/DDBJ whole genome shotgun (WGS) entry which is preliminary data.</text>
</comment>
<dbReference type="Pfam" id="PF07419">
    <property type="entry name" value="PilM"/>
    <property type="match status" value="1"/>
</dbReference>
<dbReference type="Gene3D" id="3.30.1300.90">
    <property type="entry name" value="PilM protein, N-terminal domain"/>
    <property type="match status" value="1"/>
</dbReference>
<accession>A0A0P7D9W5</accession>
<reference evidence="1 2" key="1">
    <citation type="submission" date="2016-08" db="EMBL/GenBank/DDBJ databases">
        <authorList>
            <person name="Seilhamer J.J."/>
        </authorList>
    </citation>
    <scope>NUCLEOTIDE SEQUENCE [LARGE SCALE GENOMIC DNA]</scope>
    <source>
        <strain evidence="1 2">KH-21-114</strain>
    </source>
</reference>
<gene>
    <name evidence="1" type="ORF">BGP84_06200</name>
</gene>
<dbReference type="InterPro" id="IPR009987">
    <property type="entry name" value="IM_PilM"/>
</dbReference>
<dbReference type="InterPro" id="IPR041883">
    <property type="entry name" value="PilM_N-ter"/>
</dbReference>
<sequence>MYIYWIAMTLLIVAGGIFTQVQHTDEAVTEQATIDALSRSMLIYRSAAAEYARTNPGFTGAPTDSSLNLPSWYTKQSGIATYIVSGVSYTYIAGTVPAGLPAALTERTESATVGVKRSGQLFSPKVGNMAIAVPAPVPEGAVVAVY</sequence>
<dbReference type="InterPro" id="IPR041884">
    <property type="entry name" value="PilM_C-ter"/>
</dbReference>
<evidence type="ECO:0000313" key="2">
    <source>
        <dbReference type="Proteomes" id="UP000237230"/>
    </source>
</evidence>
<dbReference type="Gene3D" id="6.20.120.30">
    <property type="entry name" value="PilM protein, C-terminal domain"/>
    <property type="match status" value="1"/>
</dbReference>